<evidence type="ECO:0000256" key="10">
    <source>
        <dbReference type="ARBA" id="ARBA00023054"/>
    </source>
</evidence>
<dbReference type="SUPFAM" id="SSF50978">
    <property type="entry name" value="WD40 repeat-like"/>
    <property type="match status" value="1"/>
</dbReference>
<dbReference type="GO" id="GO:0005829">
    <property type="term" value="C:cytosol"/>
    <property type="evidence" value="ECO:0007669"/>
    <property type="project" value="UniProtKB-ARBA"/>
</dbReference>
<dbReference type="Pfam" id="PF08614">
    <property type="entry name" value="ATG16"/>
    <property type="match status" value="1"/>
</dbReference>
<evidence type="ECO:0000256" key="1">
    <source>
        <dbReference type="ARBA" id="ARBA00004496"/>
    </source>
</evidence>
<feature type="domain" description="Autophagy-related protein 16" evidence="15">
    <location>
        <begin position="18"/>
        <end position="143"/>
    </location>
</feature>
<dbReference type="FunFam" id="2.130.10.10:FF:000155">
    <property type="entry name" value="Autophagy-related protein 16-1 isoform 1"/>
    <property type="match status" value="1"/>
</dbReference>
<evidence type="ECO:0000256" key="7">
    <source>
        <dbReference type="ARBA" id="ARBA00022737"/>
    </source>
</evidence>
<dbReference type="Pfam" id="PF00400">
    <property type="entry name" value="WD40"/>
    <property type="match status" value="6"/>
</dbReference>
<feature type="repeat" description="WD" evidence="13">
    <location>
        <begin position="301"/>
        <end position="342"/>
    </location>
</feature>
<feature type="compositionally biased region" description="Basic and acidic residues" evidence="14">
    <location>
        <begin position="139"/>
        <end position="166"/>
    </location>
</feature>
<dbReference type="PRINTS" id="PR00320">
    <property type="entry name" value="GPROTEINBRPT"/>
</dbReference>
<evidence type="ECO:0000259" key="15">
    <source>
        <dbReference type="Pfam" id="PF08614"/>
    </source>
</evidence>
<dbReference type="FunFam" id="2.130.10.10:FF:000337">
    <property type="entry name" value="ATG16 autophagy related 16-like 1 (S. cerevisiae)"/>
    <property type="match status" value="1"/>
</dbReference>
<dbReference type="InterPro" id="IPR019775">
    <property type="entry name" value="WD40_repeat_CS"/>
</dbReference>
<keyword evidence="5" id="KW-0963">Cytoplasm</keyword>
<keyword evidence="9" id="KW-0072">Autophagy</keyword>
<comment type="similarity">
    <text evidence="3">Belongs to the WD repeat ATG16 family.</text>
</comment>
<dbReference type="FunFam" id="1.20.5.170:FF:000039">
    <property type="entry name" value="Autophagy-related protein 16-1 isoform 1"/>
    <property type="match status" value="1"/>
</dbReference>
<dbReference type="Gene3D" id="1.20.5.170">
    <property type="match status" value="1"/>
</dbReference>
<evidence type="ECO:0000256" key="6">
    <source>
        <dbReference type="ARBA" id="ARBA00022574"/>
    </source>
</evidence>
<dbReference type="GO" id="GO:0034045">
    <property type="term" value="C:phagophore assembly site membrane"/>
    <property type="evidence" value="ECO:0007669"/>
    <property type="project" value="UniProtKB-SubCell"/>
</dbReference>
<dbReference type="InterPro" id="IPR001680">
    <property type="entry name" value="WD40_rpt"/>
</dbReference>
<dbReference type="AlphaFoldDB" id="A0A673KY71"/>
<dbReference type="InterPro" id="IPR013923">
    <property type="entry name" value="Autophagy-rel_prot_16_dom"/>
</dbReference>
<dbReference type="PROSITE" id="PS00678">
    <property type="entry name" value="WD_REPEATS_1"/>
    <property type="match status" value="3"/>
</dbReference>
<evidence type="ECO:0000256" key="13">
    <source>
        <dbReference type="PROSITE-ProRule" id="PRU00221"/>
    </source>
</evidence>
<evidence type="ECO:0000313" key="17">
    <source>
        <dbReference type="Proteomes" id="UP000472270"/>
    </source>
</evidence>
<dbReference type="GO" id="GO:0034497">
    <property type="term" value="P:protein localization to phagophore assembly site"/>
    <property type="evidence" value="ECO:0007669"/>
    <property type="project" value="UniProtKB-ARBA"/>
</dbReference>
<dbReference type="GO" id="GO:0016237">
    <property type="term" value="P:microautophagy"/>
    <property type="evidence" value="ECO:0007669"/>
    <property type="project" value="UniProtKB-ARBA"/>
</dbReference>
<feature type="region of interest" description="Disordered" evidence="14">
    <location>
        <begin position="139"/>
        <end position="217"/>
    </location>
</feature>
<reference evidence="16" key="1">
    <citation type="submission" date="2025-08" db="UniProtKB">
        <authorList>
            <consortium name="Ensembl"/>
        </authorList>
    </citation>
    <scope>IDENTIFICATION</scope>
</reference>
<evidence type="ECO:0000256" key="9">
    <source>
        <dbReference type="ARBA" id="ARBA00023006"/>
    </source>
</evidence>
<dbReference type="PANTHER" id="PTHR19878">
    <property type="entry name" value="AUTOPHAGY PROTEIN 16-LIKE"/>
    <property type="match status" value="1"/>
</dbReference>
<dbReference type="GO" id="GO:0000421">
    <property type="term" value="C:autophagosome membrane"/>
    <property type="evidence" value="ECO:0007669"/>
    <property type="project" value="TreeGrafter"/>
</dbReference>
<dbReference type="Proteomes" id="UP000472270">
    <property type="component" value="Unassembled WGS sequence"/>
</dbReference>
<evidence type="ECO:0000256" key="5">
    <source>
        <dbReference type="ARBA" id="ARBA00022490"/>
    </source>
</evidence>
<keyword evidence="8" id="KW-0653">Protein transport</keyword>
<evidence type="ECO:0000256" key="8">
    <source>
        <dbReference type="ARBA" id="ARBA00022927"/>
    </source>
</evidence>
<name>A0A673KY71_9TELE</name>
<feature type="compositionally biased region" description="Polar residues" evidence="14">
    <location>
        <begin position="189"/>
        <end position="205"/>
    </location>
</feature>
<keyword evidence="7" id="KW-0677">Repeat</keyword>
<accession>A0A673KY71</accession>
<keyword evidence="17" id="KW-1185">Reference proteome</keyword>
<reference evidence="16" key="2">
    <citation type="submission" date="2025-09" db="UniProtKB">
        <authorList>
            <consortium name="Ensembl"/>
        </authorList>
    </citation>
    <scope>IDENTIFICATION</scope>
</reference>
<dbReference type="PANTHER" id="PTHR19878:SF6">
    <property type="entry name" value="AUTOPHAGY-RELATED PROTEIN 16-1"/>
    <property type="match status" value="1"/>
</dbReference>
<proteinExistence type="inferred from homology"/>
<dbReference type="SMART" id="SM00320">
    <property type="entry name" value="WD40"/>
    <property type="match status" value="7"/>
</dbReference>
<evidence type="ECO:0000256" key="4">
    <source>
        <dbReference type="ARBA" id="ARBA00022448"/>
    </source>
</evidence>
<dbReference type="GO" id="GO:0042802">
    <property type="term" value="F:identical protein binding"/>
    <property type="evidence" value="ECO:0007669"/>
    <property type="project" value="UniProtKB-ARBA"/>
</dbReference>
<evidence type="ECO:0000256" key="11">
    <source>
        <dbReference type="ARBA" id="ARBA00023136"/>
    </source>
</evidence>
<feature type="repeat" description="WD" evidence="13">
    <location>
        <begin position="479"/>
        <end position="510"/>
    </location>
</feature>
<dbReference type="InterPro" id="IPR036322">
    <property type="entry name" value="WD40_repeat_dom_sf"/>
</dbReference>
<keyword evidence="4" id="KW-0813">Transport</keyword>
<dbReference type="InterPro" id="IPR045160">
    <property type="entry name" value="ATG16"/>
</dbReference>
<dbReference type="CDD" id="cd22887">
    <property type="entry name" value="Atg16_CCD"/>
    <property type="match status" value="1"/>
</dbReference>
<dbReference type="FunFam" id="2.130.10.10:FF:000607">
    <property type="entry name" value="Autophagy related 16 like 1"/>
    <property type="match status" value="1"/>
</dbReference>
<keyword evidence="6 13" id="KW-0853">WD repeat</keyword>
<dbReference type="InterPro" id="IPR020472">
    <property type="entry name" value="WD40_PAC1"/>
</dbReference>
<evidence type="ECO:0000256" key="3">
    <source>
        <dbReference type="ARBA" id="ARBA00009271"/>
    </source>
</evidence>
<dbReference type="PROSITE" id="PS50294">
    <property type="entry name" value="WD_REPEATS_REGION"/>
    <property type="match status" value="4"/>
</dbReference>
<dbReference type="PROSITE" id="PS50082">
    <property type="entry name" value="WD_REPEATS_2"/>
    <property type="match status" value="5"/>
</dbReference>
<dbReference type="GO" id="GO:0015031">
    <property type="term" value="P:protein transport"/>
    <property type="evidence" value="ECO:0007669"/>
    <property type="project" value="UniProtKB-KW"/>
</dbReference>
<sequence length="546" mass="60719">RLLEKSDLHCLGGRSESLQQEMAQMRIKHQEELTELHKKRGELAQSVIELNNQIQQKDKEIQSNEAKMLEYQQQISHLEGECRELRNSLADLERANQTLRDEYDALQITFSALEEKLRKTTEDNQELVTRWMAEKAQEANKLNAENEKDSRRRQAKLQKELADAAKEPLPIEPDDDIEVLTEDAGKGTGETSPSRQISRTPSRRVSQPPPPAGLLDSISNIFGRRRSVNSFGSSPESAEVPSACADVRVPSTALHIFDAHDGEVNAVRFSPGSRLLATGGMDRRVKLWEVVSGRCEPKGALTGSNAGITSIEFDSAGSYLLAASNDFASRIWTVDDYRLRHTLTGHSGKVLSARFLLDNSRIVSGSYDRTLKLWDLRSKVCMKTVFAGSSCNDIVCTEQCVMSGHFDKKVRFWDIRSESIVCELELLGRVTSLDLNHDRTELLSCSRDDLVKIIDLRSNAVRQTFDAQGFKCGSDFTRVTFSPDGSYVAAGSADGVLYIWNVLTGKLDKTLDKGHSSAINSVSWSPSGAYVVSVEKGSKAVLWSDM</sequence>
<evidence type="ECO:0000256" key="12">
    <source>
        <dbReference type="ARBA" id="ARBA00076334"/>
    </source>
</evidence>
<dbReference type="GO" id="GO:0043495">
    <property type="term" value="F:protein-membrane adaptor activity"/>
    <property type="evidence" value="ECO:0007669"/>
    <property type="project" value="TreeGrafter"/>
</dbReference>
<feature type="compositionally biased region" description="Acidic residues" evidence="14">
    <location>
        <begin position="172"/>
        <end position="181"/>
    </location>
</feature>
<feature type="repeat" description="WD" evidence="13">
    <location>
        <begin position="512"/>
        <end position="546"/>
    </location>
</feature>
<dbReference type="InterPro" id="IPR015943">
    <property type="entry name" value="WD40/YVTN_repeat-like_dom_sf"/>
</dbReference>
<gene>
    <name evidence="16" type="primary">LOC107756221</name>
</gene>
<dbReference type="Gene3D" id="2.130.10.10">
    <property type="entry name" value="YVTN repeat-like/Quinoprotein amine dehydrogenase"/>
    <property type="match status" value="2"/>
</dbReference>
<dbReference type="CDD" id="cd00200">
    <property type="entry name" value="WD40"/>
    <property type="match status" value="1"/>
</dbReference>
<protein>
    <recommendedName>
        <fullName evidence="12">APG16-like 1</fullName>
    </recommendedName>
</protein>
<evidence type="ECO:0000256" key="2">
    <source>
        <dbReference type="ARBA" id="ARBA00004623"/>
    </source>
</evidence>
<organism evidence="16 17">
    <name type="scientific">Sinocyclocheilus rhinocerous</name>
    <dbReference type="NCBI Taxonomy" id="307959"/>
    <lineage>
        <taxon>Eukaryota</taxon>
        <taxon>Metazoa</taxon>
        <taxon>Chordata</taxon>
        <taxon>Craniata</taxon>
        <taxon>Vertebrata</taxon>
        <taxon>Euteleostomi</taxon>
        <taxon>Actinopterygii</taxon>
        <taxon>Neopterygii</taxon>
        <taxon>Teleostei</taxon>
        <taxon>Ostariophysi</taxon>
        <taxon>Cypriniformes</taxon>
        <taxon>Cyprinidae</taxon>
        <taxon>Cyprininae</taxon>
        <taxon>Sinocyclocheilus</taxon>
    </lineage>
</organism>
<evidence type="ECO:0000313" key="16">
    <source>
        <dbReference type="Ensembl" id="ENSSRHP00000070762.1"/>
    </source>
</evidence>
<feature type="repeat" description="WD" evidence="13">
    <location>
        <begin position="257"/>
        <end position="298"/>
    </location>
</feature>
<keyword evidence="10" id="KW-0175">Coiled coil</keyword>
<evidence type="ECO:0000256" key="14">
    <source>
        <dbReference type="SAM" id="MobiDB-lite"/>
    </source>
</evidence>
<keyword evidence="11" id="KW-0472">Membrane</keyword>
<dbReference type="GO" id="GO:0034274">
    <property type="term" value="C:Atg12-Atg5-Atg16 complex"/>
    <property type="evidence" value="ECO:0007669"/>
    <property type="project" value="UniProtKB-ARBA"/>
</dbReference>
<comment type="subcellular location">
    <subcellularLocation>
        <location evidence="1">Cytoplasm</location>
    </subcellularLocation>
    <subcellularLocation>
        <location evidence="2">Preautophagosomal structure membrane</location>
        <topology evidence="2">Peripheral membrane protein</topology>
    </subcellularLocation>
</comment>
<feature type="repeat" description="WD" evidence="13">
    <location>
        <begin position="343"/>
        <end position="384"/>
    </location>
</feature>
<dbReference type="Ensembl" id="ENSSRHT00000072688.1">
    <property type="protein sequence ID" value="ENSSRHP00000070762.1"/>
    <property type="gene ID" value="ENSSRHG00000033275.1"/>
</dbReference>